<dbReference type="InterPro" id="IPR052155">
    <property type="entry name" value="Biofilm_reg_signaling"/>
</dbReference>
<sequence>MRVWLKLLVSYLVLIGGMLLICVLGIRSAQGVRDHFHEVNQESVPLLLHLKDLRAAGLRIVSSTMEYSFLSSLGGAEPVALKREREGERQLLREGFSEYRRELSACGRYMLPVPQEKVLYARMEAAGTRLLAVGKNFILLRDLHAPAQRLIEAKEQFEAAERAFLDAVNTAIQFERSELDQQEESAFAVVGRAVTTTGSLAGFAFAVSLAVAGFISFSLSNRLSELRKGAQAVAAGRLDVTLPITSSDEIGELFAGFNSMVQALRTSKQQLASTNRYLQSVIATMPDALIVISAKGTVLDVNPAAQATLGYPREELLGRPFLRLFADRSVGREFILSVDRAGQVVETETVFLGSDGAELAVSLSASALYCGQEDGTFLCICHDITQRKNSAREIHQLAYFDALTGLPNRTLFLDRCNQALARAARCEPRELALLFFDLDHFKDLNDSVGHHAGDQLLQKVAERLGEMVRASDTLARFGGDEFVFLCTSLGDAEGAAIVARRVIECLERPFIIENREVFTSASIGIAIYPQDGTDTETLLKHADMAMYAAKEKGRNAFEFFSRQLKQKAQDRIFLEEGLRQALSQQELSLHYQPQVSLESGEVVGVEALARWFHAERGNIGPDRFIPVAEQSGLIRELGAWVLRTACLQCIKWHRLGHRITIGVNVSIIQLADPSFPTLVAKTLAEAGLDPAYLELELTESCLMGNTTDSAAVLKELKSLGVKIAIDDFGTGYSSLSYLKDFAVDRLKIDRSFVREITSRSDAAAIIKAIIAIGHSLGLRVIAEGIETAHEEEVLVRHRCDDAQGYFYAKPMPAAEVERFLTERSATAAIDTSGIVFPQL</sequence>
<dbReference type="SUPFAM" id="SSF158472">
    <property type="entry name" value="HAMP domain-like"/>
    <property type="match status" value="1"/>
</dbReference>
<dbReference type="Pfam" id="PF00672">
    <property type="entry name" value="HAMP"/>
    <property type="match status" value="1"/>
</dbReference>
<dbReference type="PANTHER" id="PTHR44757:SF2">
    <property type="entry name" value="BIOFILM ARCHITECTURE MAINTENANCE PROTEIN MBAA"/>
    <property type="match status" value="1"/>
</dbReference>
<evidence type="ECO:0000259" key="6">
    <source>
        <dbReference type="PROSITE" id="PS50887"/>
    </source>
</evidence>
<dbReference type="InterPro" id="IPR043128">
    <property type="entry name" value="Rev_trsase/Diguanyl_cyclase"/>
</dbReference>
<dbReference type="PROSITE" id="PS50887">
    <property type="entry name" value="GGDEF"/>
    <property type="match status" value="1"/>
</dbReference>
<dbReference type="SMART" id="SM00052">
    <property type="entry name" value="EAL"/>
    <property type="match status" value="1"/>
</dbReference>
<accession>A0A8J7LYV0</accession>
<keyword evidence="2" id="KW-0472">Membrane</keyword>
<feature type="domain" description="HAMP" evidence="5">
    <location>
        <begin position="217"/>
        <end position="269"/>
    </location>
</feature>
<dbReference type="GO" id="GO:0071111">
    <property type="term" value="F:cyclic-guanylate-specific phosphodiesterase activity"/>
    <property type="evidence" value="ECO:0007669"/>
    <property type="project" value="UniProtKB-EC"/>
</dbReference>
<dbReference type="Gene3D" id="3.30.70.270">
    <property type="match status" value="1"/>
</dbReference>
<dbReference type="InterPro" id="IPR029787">
    <property type="entry name" value="Nucleotide_cyclase"/>
</dbReference>
<dbReference type="InterPro" id="IPR000014">
    <property type="entry name" value="PAS"/>
</dbReference>
<feature type="domain" description="GGDEF" evidence="6">
    <location>
        <begin position="429"/>
        <end position="562"/>
    </location>
</feature>
<dbReference type="CDD" id="cd06225">
    <property type="entry name" value="HAMP"/>
    <property type="match status" value="1"/>
</dbReference>
<dbReference type="InterPro" id="IPR000160">
    <property type="entry name" value="GGDEF_dom"/>
</dbReference>
<dbReference type="Pfam" id="PF13426">
    <property type="entry name" value="PAS_9"/>
    <property type="match status" value="1"/>
</dbReference>
<dbReference type="InterPro" id="IPR035965">
    <property type="entry name" value="PAS-like_dom_sf"/>
</dbReference>
<dbReference type="PANTHER" id="PTHR44757">
    <property type="entry name" value="DIGUANYLATE CYCLASE DGCP"/>
    <property type="match status" value="1"/>
</dbReference>
<keyword evidence="8" id="KW-1185">Reference proteome</keyword>
<dbReference type="CDD" id="cd00130">
    <property type="entry name" value="PAS"/>
    <property type="match status" value="1"/>
</dbReference>
<dbReference type="InterPro" id="IPR001633">
    <property type="entry name" value="EAL_dom"/>
</dbReference>
<dbReference type="SMART" id="SM00267">
    <property type="entry name" value="GGDEF"/>
    <property type="match status" value="1"/>
</dbReference>
<dbReference type="Pfam" id="PF00563">
    <property type="entry name" value="EAL"/>
    <property type="match status" value="1"/>
</dbReference>
<feature type="domain" description="PAS" evidence="3">
    <location>
        <begin position="274"/>
        <end position="322"/>
    </location>
</feature>
<feature type="transmembrane region" description="Helical" evidence="2">
    <location>
        <begin position="7"/>
        <end position="26"/>
    </location>
</feature>
<dbReference type="SMART" id="SM00304">
    <property type="entry name" value="HAMP"/>
    <property type="match status" value="1"/>
</dbReference>
<dbReference type="SMART" id="SM00091">
    <property type="entry name" value="PAS"/>
    <property type="match status" value="1"/>
</dbReference>
<evidence type="ECO:0000313" key="7">
    <source>
        <dbReference type="EMBL" id="MBJ6725497.1"/>
    </source>
</evidence>
<name>A0A8J7LYV0_9BACT</name>
<dbReference type="EMBL" id="JAEMHM010000009">
    <property type="protein sequence ID" value="MBJ6725497.1"/>
    <property type="molecule type" value="Genomic_DNA"/>
</dbReference>
<dbReference type="FunFam" id="3.20.20.450:FF:000001">
    <property type="entry name" value="Cyclic di-GMP phosphodiesterase yahA"/>
    <property type="match status" value="1"/>
</dbReference>
<dbReference type="PROSITE" id="PS50885">
    <property type="entry name" value="HAMP"/>
    <property type="match status" value="1"/>
</dbReference>
<reference evidence="7" key="1">
    <citation type="submission" date="2020-12" db="EMBL/GenBank/DDBJ databases">
        <title>Geomonas sp. Red875, isolated from river sediment.</title>
        <authorList>
            <person name="Xu Z."/>
            <person name="Zhang Z."/>
            <person name="Masuda Y."/>
            <person name="Itoh H."/>
            <person name="Senoo K."/>
        </authorList>
    </citation>
    <scope>NUCLEOTIDE SEQUENCE</scope>
    <source>
        <strain evidence="7">Red875</strain>
    </source>
</reference>
<dbReference type="AlphaFoldDB" id="A0A8J7LYV0"/>
<protein>
    <submittedName>
        <fullName evidence="7">EAL domain-containing protein</fullName>
    </submittedName>
</protein>
<dbReference type="RefSeq" id="WP_199384388.1">
    <property type="nucleotide sequence ID" value="NZ_JAEMHM010000009.1"/>
</dbReference>
<dbReference type="Gene3D" id="3.20.20.450">
    <property type="entry name" value="EAL domain"/>
    <property type="match status" value="1"/>
</dbReference>
<proteinExistence type="predicted"/>
<evidence type="ECO:0000259" key="5">
    <source>
        <dbReference type="PROSITE" id="PS50885"/>
    </source>
</evidence>
<dbReference type="CDD" id="cd01948">
    <property type="entry name" value="EAL"/>
    <property type="match status" value="1"/>
</dbReference>
<evidence type="ECO:0000256" key="2">
    <source>
        <dbReference type="SAM" id="Phobius"/>
    </source>
</evidence>
<dbReference type="InterPro" id="IPR035919">
    <property type="entry name" value="EAL_sf"/>
</dbReference>
<organism evidence="7 8">
    <name type="scientific">Geomesophilobacter sediminis</name>
    <dbReference type="NCBI Taxonomy" id="2798584"/>
    <lineage>
        <taxon>Bacteria</taxon>
        <taxon>Pseudomonadati</taxon>
        <taxon>Thermodesulfobacteriota</taxon>
        <taxon>Desulfuromonadia</taxon>
        <taxon>Geobacterales</taxon>
        <taxon>Geobacteraceae</taxon>
        <taxon>Geomesophilobacter</taxon>
    </lineage>
</organism>
<dbReference type="Gene3D" id="3.30.450.20">
    <property type="entry name" value="PAS domain"/>
    <property type="match status" value="1"/>
</dbReference>
<dbReference type="InterPro" id="IPR003660">
    <property type="entry name" value="HAMP_dom"/>
</dbReference>
<dbReference type="Gene3D" id="6.10.340.10">
    <property type="match status" value="1"/>
</dbReference>
<dbReference type="Pfam" id="PF00990">
    <property type="entry name" value="GGDEF"/>
    <property type="match status" value="1"/>
</dbReference>
<dbReference type="PROSITE" id="PS50112">
    <property type="entry name" value="PAS"/>
    <property type="match status" value="1"/>
</dbReference>
<dbReference type="Proteomes" id="UP000636888">
    <property type="component" value="Unassembled WGS sequence"/>
</dbReference>
<feature type="domain" description="EAL" evidence="4">
    <location>
        <begin position="571"/>
        <end position="824"/>
    </location>
</feature>
<evidence type="ECO:0000259" key="4">
    <source>
        <dbReference type="PROSITE" id="PS50883"/>
    </source>
</evidence>
<evidence type="ECO:0000259" key="3">
    <source>
        <dbReference type="PROSITE" id="PS50112"/>
    </source>
</evidence>
<comment type="caution">
    <text evidence="7">The sequence shown here is derived from an EMBL/GenBank/DDBJ whole genome shotgun (WGS) entry which is preliminary data.</text>
</comment>
<evidence type="ECO:0000313" key="8">
    <source>
        <dbReference type="Proteomes" id="UP000636888"/>
    </source>
</evidence>
<dbReference type="SUPFAM" id="SSF55073">
    <property type="entry name" value="Nucleotide cyclase"/>
    <property type="match status" value="1"/>
</dbReference>
<dbReference type="GO" id="GO:0016020">
    <property type="term" value="C:membrane"/>
    <property type="evidence" value="ECO:0007669"/>
    <property type="project" value="InterPro"/>
</dbReference>
<dbReference type="NCBIfam" id="TIGR00229">
    <property type="entry name" value="sensory_box"/>
    <property type="match status" value="1"/>
</dbReference>
<keyword evidence="2" id="KW-1133">Transmembrane helix</keyword>
<dbReference type="PROSITE" id="PS50883">
    <property type="entry name" value="EAL"/>
    <property type="match status" value="1"/>
</dbReference>
<keyword evidence="2" id="KW-0812">Transmembrane</keyword>
<evidence type="ECO:0000256" key="1">
    <source>
        <dbReference type="ARBA" id="ARBA00051114"/>
    </source>
</evidence>
<gene>
    <name evidence="7" type="ORF">JFN93_12325</name>
</gene>
<dbReference type="GO" id="GO:0007165">
    <property type="term" value="P:signal transduction"/>
    <property type="evidence" value="ECO:0007669"/>
    <property type="project" value="InterPro"/>
</dbReference>
<dbReference type="GO" id="GO:0071732">
    <property type="term" value="P:cellular response to nitric oxide"/>
    <property type="evidence" value="ECO:0007669"/>
    <property type="project" value="UniProtKB-ARBA"/>
</dbReference>
<dbReference type="FunFam" id="3.30.70.270:FF:000001">
    <property type="entry name" value="Diguanylate cyclase domain protein"/>
    <property type="match status" value="1"/>
</dbReference>
<dbReference type="SUPFAM" id="SSF141868">
    <property type="entry name" value="EAL domain-like"/>
    <property type="match status" value="1"/>
</dbReference>
<dbReference type="SUPFAM" id="SSF55785">
    <property type="entry name" value="PYP-like sensor domain (PAS domain)"/>
    <property type="match status" value="1"/>
</dbReference>
<comment type="catalytic activity">
    <reaction evidence="1">
        <text>3',3'-c-di-GMP + H2O = 5'-phosphoguanylyl(3'-&gt;5')guanosine + H(+)</text>
        <dbReference type="Rhea" id="RHEA:24902"/>
        <dbReference type="ChEBI" id="CHEBI:15377"/>
        <dbReference type="ChEBI" id="CHEBI:15378"/>
        <dbReference type="ChEBI" id="CHEBI:58754"/>
        <dbReference type="ChEBI" id="CHEBI:58805"/>
        <dbReference type="EC" id="3.1.4.52"/>
    </reaction>
    <physiologicalReaction direction="left-to-right" evidence="1">
        <dbReference type="Rhea" id="RHEA:24903"/>
    </physiologicalReaction>
</comment>
<dbReference type="CDD" id="cd01949">
    <property type="entry name" value="GGDEF"/>
    <property type="match status" value="1"/>
</dbReference>
<dbReference type="NCBIfam" id="TIGR00254">
    <property type="entry name" value="GGDEF"/>
    <property type="match status" value="1"/>
</dbReference>